<dbReference type="PANTHER" id="PTHR11592:SF81">
    <property type="entry name" value="GLUTATHIONE PEROXIDASE"/>
    <property type="match status" value="1"/>
</dbReference>
<dbReference type="SUPFAM" id="SSF52833">
    <property type="entry name" value="Thioredoxin-like"/>
    <property type="match status" value="2"/>
</dbReference>
<evidence type="ECO:0000256" key="3">
    <source>
        <dbReference type="ARBA" id="ARBA00023002"/>
    </source>
</evidence>
<sequence length="375" mass="42171">MPAICKSSDFLAINSVISQQEPGANATEIFNGIAYVRPGNGFVPNFPLFNKIRVNGEKEEPLYTFLKCLSADTAFRAKHRLDWDLFSISDIRWNFEKFLLGPDGKPYKRFSAVVTPEDITEHIDELLISAGVLLALCGIVSSQSLVCSPDGAGSLYDFSAPLLDGSGTVQFSDYDGKIALVQEPGANATEIYNALEFVRPGNGFVPNFQLFKKIEVNGANEIPLYTFLKSKCPSPEENFREKLRIVHDPFNSRDIRWNFEKFLIGRDGQPFMRFSPPTVPEDIAPFIDELLLAERQPEEMHSSPLKHLQGLTSYRNGRTFCAGSSELFLVRDHFADEAHHFQWVRFGLKSHVGLPRLVNQELLKIPPDVVVVEWS</sequence>
<dbReference type="PROSITE" id="PS51355">
    <property type="entry name" value="GLUTATHIONE_PEROXID_3"/>
    <property type="match status" value="2"/>
</dbReference>
<evidence type="ECO:0000256" key="1">
    <source>
        <dbReference type="ARBA" id="ARBA00006926"/>
    </source>
</evidence>
<evidence type="ECO:0000313" key="4">
    <source>
        <dbReference type="EMBL" id="CAD7280184.1"/>
    </source>
</evidence>
<dbReference type="Gene3D" id="3.40.30.10">
    <property type="entry name" value="Glutaredoxin"/>
    <property type="match status" value="2"/>
</dbReference>
<dbReference type="GO" id="GO:0006979">
    <property type="term" value="P:response to oxidative stress"/>
    <property type="evidence" value="ECO:0007669"/>
    <property type="project" value="InterPro"/>
</dbReference>
<dbReference type="GO" id="GO:0004602">
    <property type="term" value="F:glutathione peroxidase activity"/>
    <property type="evidence" value="ECO:0007669"/>
    <property type="project" value="TreeGrafter"/>
</dbReference>
<reference evidence="4" key="1">
    <citation type="submission" date="2020-11" db="EMBL/GenBank/DDBJ databases">
        <authorList>
            <person name="Tran Van P."/>
        </authorList>
    </citation>
    <scope>NUCLEOTIDE SEQUENCE</scope>
</reference>
<keyword evidence="2" id="KW-0575">Peroxidase</keyword>
<dbReference type="PANTHER" id="PTHR11592">
    <property type="entry name" value="GLUTATHIONE PEROXIDASE"/>
    <property type="match status" value="1"/>
</dbReference>
<keyword evidence="5" id="KW-1185">Reference proteome</keyword>
<evidence type="ECO:0000313" key="5">
    <source>
        <dbReference type="Proteomes" id="UP000678499"/>
    </source>
</evidence>
<keyword evidence="3" id="KW-0560">Oxidoreductase</keyword>
<evidence type="ECO:0000256" key="2">
    <source>
        <dbReference type="ARBA" id="ARBA00022559"/>
    </source>
</evidence>
<organism evidence="4">
    <name type="scientific">Notodromas monacha</name>
    <dbReference type="NCBI Taxonomy" id="399045"/>
    <lineage>
        <taxon>Eukaryota</taxon>
        <taxon>Metazoa</taxon>
        <taxon>Ecdysozoa</taxon>
        <taxon>Arthropoda</taxon>
        <taxon>Crustacea</taxon>
        <taxon>Oligostraca</taxon>
        <taxon>Ostracoda</taxon>
        <taxon>Podocopa</taxon>
        <taxon>Podocopida</taxon>
        <taxon>Cypridocopina</taxon>
        <taxon>Cypridoidea</taxon>
        <taxon>Cyprididae</taxon>
        <taxon>Notodromas</taxon>
    </lineage>
</organism>
<feature type="non-terminal residue" evidence="4">
    <location>
        <position position="1"/>
    </location>
</feature>
<dbReference type="InterPro" id="IPR036249">
    <property type="entry name" value="Thioredoxin-like_sf"/>
</dbReference>
<dbReference type="AlphaFoldDB" id="A0A7R9GGF2"/>
<evidence type="ECO:0008006" key="6">
    <source>
        <dbReference type="Google" id="ProtNLM"/>
    </source>
</evidence>
<dbReference type="EMBL" id="OA884032">
    <property type="protein sequence ID" value="CAD7280184.1"/>
    <property type="molecule type" value="Genomic_DNA"/>
</dbReference>
<dbReference type="Pfam" id="PF00255">
    <property type="entry name" value="GSHPx"/>
    <property type="match status" value="2"/>
</dbReference>
<proteinExistence type="inferred from homology"/>
<dbReference type="Proteomes" id="UP000678499">
    <property type="component" value="Unassembled WGS sequence"/>
</dbReference>
<gene>
    <name evidence="4" type="ORF">NMOB1V02_LOCUS7847</name>
</gene>
<dbReference type="OrthoDB" id="446890at2759"/>
<comment type="similarity">
    <text evidence="1">Belongs to the glutathione peroxidase family.</text>
</comment>
<dbReference type="EMBL" id="CAJPEX010001995">
    <property type="protein sequence ID" value="CAG0920336.1"/>
    <property type="molecule type" value="Genomic_DNA"/>
</dbReference>
<name>A0A7R9GGF2_9CRUS</name>
<accession>A0A7R9GGF2</accession>
<dbReference type="InterPro" id="IPR000889">
    <property type="entry name" value="Glutathione_peroxidase"/>
</dbReference>
<protein>
    <recommendedName>
        <fullName evidence="6">Glutathione peroxidase</fullName>
    </recommendedName>
</protein>